<sequence>MASYGEVTVREILDDRKLRLEIAAMLDMTERAILRDLSGEEEHRLLRDFYDPVPGDLETMSVSDARGDVEVIAKIARHTNLTIESVDWDLENTHGRTLLPKVFDFVWLPRPRAQQVVEPPRQVQFHPVVKPAILRFSSATSQPAIFGSYSHKDRKFVDAVRLHLKPLERDNSLEFWDDSKIKTGAKWRDEIQMAIERASAAVLFISANFLASDFIHTDEIPPLLAEAKRRGTVILPLIVGHCLFTQHPVLSTFQAFNDPNRPVGTLGKNERDKLYVKLATQLASLKRRDDS</sequence>
<protein>
    <submittedName>
        <fullName evidence="2">Toll/interleukin-1 receptor domain-containing protein</fullName>
    </submittedName>
</protein>
<name>A0ABT5E9F6_9BACT</name>
<dbReference type="RefSeq" id="WP_272091026.1">
    <property type="nucleotide sequence ID" value="NZ_JAQNDL010000003.1"/>
</dbReference>
<keyword evidence="3" id="KW-1185">Reference proteome</keyword>
<dbReference type="PROSITE" id="PS50104">
    <property type="entry name" value="TIR"/>
    <property type="match status" value="1"/>
</dbReference>
<dbReference type="SMART" id="SM00255">
    <property type="entry name" value="TIR"/>
    <property type="match status" value="1"/>
</dbReference>
<proteinExistence type="predicted"/>
<comment type="caution">
    <text evidence="2">The sequence shown here is derived from an EMBL/GenBank/DDBJ whole genome shotgun (WGS) entry which is preliminary data.</text>
</comment>
<dbReference type="Proteomes" id="UP001221686">
    <property type="component" value="Unassembled WGS sequence"/>
</dbReference>
<dbReference type="SUPFAM" id="SSF52200">
    <property type="entry name" value="Toll/Interleukin receptor TIR domain"/>
    <property type="match status" value="1"/>
</dbReference>
<evidence type="ECO:0000313" key="3">
    <source>
        <dbReference type="Proteomes" id="UP001221686"/>
    </source>
</evidence>
<dbReference type="EMBL" id="JAQNDL010000003">
    <property type="protein sequence ID" value="MDC0722497.1"/>
    <property type="molecule type" value="Genomic_DNA"/>
</dbReference>
<accession>A0ABT5E9F6</accession>
<feature type="domain" description="TIR" evidence="1">
    <location>
        <begin position="141"/>
        <end position="274"/>
    </location>
</feature>
<dbReference type="InterPro" id="IPR000157">
    <property type="entry name" value="TIR_dom"/>
</dbReference>
<keyword evidence="2" id="KW-0675">Receptor</keyword>
<organism evidence="2 3">
    <name type="scientific">Nannocystis bainbridge</name>
    <dbReference type="NCBI Taxonomy" id="2995303"/>
    <lineage>
        <taxon>Bacteria</taxon>
        <taxon>Pseudomonadati</taxon>
        <taxon>Myxococcota</taxon>
        <taxon>Polyangia</taxon>
        <taxon>Nannocystales</taxon>
        <taxon>Nannocystaceae</taxon>
        <taxon>Nannocystis</taxon>
    </lineage>
</organism>
<dbReference type="Pfam" id="PF13676">
    <property type="entry name" value="TIR_2"/>
    <property type="match status" value="1"/>
</dbReference>
<gene>
    <name evidence="2" type="ORF">POL25_36750</name>
</gene>
<reference evidence="2 3" key="1">
    <citation type="submission" date="2022-11" db="EMBL/GenBank/DDBJ databases">
        <title>Minimal conservation of predation-associated metabolite biosynthetic gene clusters underscores biosynthetic potential of Myxococcota including descriptions for ten novel species: Archangium lansinium sp. nov., Myxococcus landrumus sp. nov., Nannocystis bai.</title>
        <authorList>
            <person name="Ahearne A."/>
            <person name="Stevens C."/>
            <person name="Dowd S."/>
        </authorList>
    </citation>
    <scope>NUCLEOTIDE SEQUENCE [LARGE SCALE GENOMIC DNA]</scope>
    <source>
        <strain evidence="2 3">BB15-2</strain>
    </source>
</reference>
<dbReference type="InterPro" id="IPR035897">
    <property type="entry name" value="Toll_tir_struct_dom_sf"/>
</dbReference>
<evidence type="ECO:0000259" key="1">
    <source>
        <dbReference type="PROSITE" id="PS50104"/>
    </source>
</evidence>
<dbReference type="Gene3D" id="3.40.50.10140">
    <property type="entry name" value="Toll/interleukin-1 receptor homology (TIR) domain"/>
    <property type="match status" value="1"/>
</dbReference>
<evidence type="ECO:0000313" key="2">
    <source>
        <dbReference type="EMBL" id="MDC0722497.1"/>
    </source>
</evidence>